<accession>A0A6I4TDA2</accession>
<evidence type="ECO:0000256" key="8">
    <source>
        <dbReference type="ARBA" id="ARBA00029745"/>
    </source>
</evidence>
<evidence type="ECO:0000256" key="5">
    <source>
        <dbReference type="ARBA" id="ARBA00023150"/>
    </source>
</evidence>
<comment type="subunit">
    <text evidence="7">Heterotetramer of 2 MoaD subunits and 2 MoaE subunits. Also stable as homodimer. The enzyme changes between these two forms during catalysis.</text>
</comment>
<dbReference type="AlphaFoldDB" id="A0A6I4TDA2"/>
<dbReference type="OrthoDB" id="9803224at2"/>
<evidence type="ECO:0000256" key="7">
    <source>
        <dbReference type="ARBA" id="ARBA00026066"/>
    </source>
</evidence>
<evidence type="ECO:0000256" key="12">
    <source>
        <dbReference type="ARBA" id="ARBA00049878"/>
    </source>
</evidence>
<evidence type="ECO:0000256" key="11">
    <source>
        <dbReference type="ARBA" id="ARBA00032474"/>
    </source>
</evidence>
<dbReference type="SUPFAM" id="SSF54690">
    <property type="entry name" value="Molybdopterin synthase subunit MoaE"/>
    <property type="match status" value="1"/>
</dbReference>
<feature type="region of interest" description="Disordered" evidence="13">
    <location>
        <begin position="131"/>
        <end position="154"/>
    </location>
</feature>
<evidence type="ECO:0000313" key="14">
    <source>
        <dbReference type="EMBL" id="MXO74764.1"/>
    </source>
</evidence>
<dbReference type="PANTHER" id="PTHR23404">
    <property type="entry name" value="MOLYBDOPTERIN SYNTHASE RELATED"/>
    <property type="match status" value="1"/>
</dbReference>
<sequence>MMTARLALSPFDPDAELAQLTAAAPGAGGIVSFVGLVRGEGDRVDTLHLEHHPVLTQRSLDDIAREAIDRFEIAAAHVVHRAGTLLPGEPIVFAGAASRHRRDAFLATDFMMDRLKTEAVFWKRETGAGGTRWVEPRDEDTADVGRWNTAPRKS</sequence>
<comment type="similarity">
    <text evidence="2">Belongs to the MoaE family.</text>
</comment>
<dbReference type="GO" id="GO:0030366">
    <property type="term" value="F:molybdopterin synthase activity"/>
    <property type="evidence" value="ECO:0007669"/>
    <property type="project" value="UniProtKB-EC"/>
</dbReference>
<gene>
    <name evidence="14" type="ORF">GRI40_05955</name>
</gene>
<dbReference type="InterPro" id="IPR003448">
    <property type="entry name" value="Mopterin_biosynth_MoaE"/>
</dbReference>
<evidence type="ECO:0000256" key="3">
    <source>
        <dbReference type="ARBA" id="ARBA00011950"/>
    </source>
</evidence>
<evidence type="ECO:0000256" key="6">
    <source>
        <dbReference type="ARBA" id="ARBA00025448"/>
    </source>
</evidence>
<evidence type="ECO:0000256" key="13">
    <source>
        <dbReference type="SAM" id="MobiDB-lite"/>
    </source>
</evidence>
<comment type="caution">
    <text evidence="14">The sequence shown here is derived from an EMBL/GenBank/DDBJ whole genome shotgun (WGS) entry which is preliminary data.</text>
</comment>
<protein>
    <recommendedName>
        <fullName evidence="4">Molybdopterin synthase catalytic subunit</fullName>
        <ecNumber evidence="3">2.8.1.12</ecNumber>
    </recommendedName>
    <alternativeName>
        <fullName evidence="10">MPT synthase subunit 2</fullName>
    </alternativeName>
    <alternativeName>
        <fullName evidence="8">Molybdenum cofactor biosynthesis protein E</fullName>
    </alternativeName>
    <alternativeName>
        <fullName evidence="9">Molybdopterin-converting factor large subunit</fullName>
    </alternativeName>
    <alternativeName>
        <fullName evidence="11">Molybdopterin-converting factor subunit 2</fullName>
    </alternativeName>
</protein>
<dbReference type="Pfam" id="PF02391">
    <property type="entry name" value="MoaE"/>
    <property type="match status" value="1"/>
</dbReference>
<evidence type="ECO:0000256" key="2">
    <source>
        <dbReference type="ARBA" id="ARBA00005426"/>
    </source>
</evidence>
<dbReference type="UniPathway" id="UPA00344"/>
<proteinExistence type="inferred from homology"/>
<evidence type="ECO:0000313" key="15">
    <source>
        <dbReference type="Proteomes" id="UP000439522"/>
    </source>
</evidence>
<keyword evidence="5" id="KW-0501">Molybdenum cofactor biosynthesis</keyword>
<evidence type="ECO:0000256" key="9">
    <source>
        <dbReference type="ARBA" id="ARBA00030407"/>
    </source>
</evidence>
<organism evidence="14 15">
    <name type="scientific">Tsuneonella aeria</name>
    <dbReference type="NCBI Taxonomy" id="1837929"/>
    <lineage>
        <taxon>Bacteria</taxon>
        <taxon>Pseudomonadati</taxon>
        <taxon>Pseudomonadota</taxon>
        <taxon>Alphaproteobacteria</taxon>
        <taxon>Sphingomonadales</taxon>
        <taxon>Erythrobacteraceae</taxon>
        <taxon>Tsuneonella</taxon>
    </lineage>
</organism>
<keyword evidence="15" id="KW-1185">Reference proteome</keyword>
<dbReference type="InterPro" id="IPR036563">
    <property type="entry name" value="MoaE_sf"/>
</dbReference>
<dbReference type="Proteomes" id="UP000439522">
    <property type="component" value="Unassembled WGS sequence"/>
</dbReference>
<comment type="function">
    <text evidence="6">Converts molybdopterin precursor Z into molybdopterin. This requires the incorporation of two sulfur atoms into precursor Z to generate a dithiolene group. The sulfur is provided by MoaD.</text>
</comment>
<evidence type="ECO:0000256" key="1">
    <source>
        <dbReference type="ARBA" id="ARBA00005046"/>
    </source>
</evidence>
<dbReference type="GO" id="GO:0006777">
    <property type="term" value="P:Mo-molybdopterin cofactor biosynthetic process"/>
    <property type="evidence" value="ECO:0007669"/>
    <property type="project" value="UniProtKB-KW"/>
</dbReference>
<dbReference type="EMBL" id="WTZA01000001">
    <property type="protein sequence ID" value="MXO74764.1"/>
    <property type="molecule type" value="Genomic_DNA"/>
</dbReference>
<reference evidence="14 15" key="1">
    <citation type="submission" date="2019-12" db="EMBL/GenBank/DDBJ databases">
        <title>Genomic-based taxomic classification of the family Erythrobacteraceae.</title>
        <authorList>
            <person name="Xu L."/>
        </authorList>
    </citation>
    <scope>NUCLEOTIDE SEQUENCE [LARGE SCALE GENOMIC DNA]</scope>
    <source>
        <strain evidence="14 15">100921-2</strain>
    </source>
</reference>
<name>A0A6I4TDA2_9SPHN</name>
<dbReference type="EC" id="2.8.1.12" evidence="3"/>
<evidence type="ECO:0000256" key="10">
    <source>
        <dbReference type="ARBA" id="ARBA00030781"/>
    </source>
</evidence>
<dbReference type="Gene3D" id="3.90.1170.40">
    <property type="entry name" value="Molybdopterin biosynthesis MoaE subunit"/>
    <property type="match status" value="1"/>
</dbReference>
<comment type="catalytic activity">
    <reaction evidence="12">
        <text>2 [molybdopterin-synthase sulfur-carrier protein]-C-terminal-Gly-aminoethanethioate + cyclic pyranopterin phosphate + H2O = molybdopterin + 2 [molybdopterin-synthase sulfur-carrier protein]-C-terminal Gly-Gly + 2 H(+)</text>
        <dbReference type="Rhea" id="RHEA:26333"/>
        <dbReference type="Rhea" id="RHEA-COMP:12202"/>
        <dbReference type="Rhea" id="RHEA-COMP:19907"/>
        <dbReference type="ChEBI" id="CHEBI:15377"/>
        <dbReference type="ChEBI" id="CHEBI:15378"/>
        <dbReference type="ChEBI" id="CHEBI:58698"/>
        <dbReference type="ChEBI" id="CHEBI:59648"/>
        <dbReference type="ChEBI" id="CHEBI:90778"/>
        <dbReference type="ChEBI" id="CHEBI:232372"/>
        <dbReference type="EC" id="2.8.1.12"/>
    </reaction>
</comment>
<evidence type="ECO:0000256" key="4">
    <source>
        <dbReference type="ARBA" id="ARBA00013858"/>
    </source>
</evidence>
<dbReference type="CDD" id="cd00756">
    <property type="entry name" value="MoaE"/>
    <property type="match status" value="1"/>
</dbReference>
<comment type="pathway">
    <text evidence="1">Cofactor biosynthesis; molybdopterin biosynthesis.</text>
</comment>